<keyword evidence="9" id="KW-1185">Reference proteome</keyword>
<accession>A0A4R6VHU8</accession>
<proteinExistence type="inferred from homology"/>
<dbReference type="PROSITE" id="PS00086">
    <property type="entry name" value="CYTOCHROME_P450"/>
    <property type="match status" value="1"/>
</dbReference>
<keyword evidence="6 7" id="KW-0503">Monooxygenase</keyword>
<evidence type="ECO:0000256" key="4">
    <source>
        <dbReference type="ARBA" id="ARBA00023002"/>
    </source>
</evidence>
<dbReference type="Pfam" id="PF00067">
    <property type="entry name" value="p450"/>
    <property type="match status" value="2"/>
</dbReference>
<evidence type="ECO:0000256" key="3">
    <source>
        <dbReference type="ARBA" id="ARBA00022723"/>
    </source>
</evidence>
<dbReference type="PANTHER" id="PTHR46696">
    <property type="entry name" value="P450, PUTATIVE (EUROFUNG)-RELATED"/>
    <property type="match status" value="1"/>
</dbReference>
<evidence type="ECO:0000313" key="8">
    <source>
        <dbReference type="EMBL" id="TDQ62817.1"/>
    </source>
</evidence>
<comment type="caution">
    <text evidence="8">The sequence shown here is derived from an EMBL/GenBank/DDBJ whole genome shotgun (WGS) entry which is preliminary data.</text>
</comment>
<dbReference type="Gene3D" id="1.10.630.10">
    <property type="entry name" value="Cytochrome P450"/>
    <property type="match status" value="1"/>
</dbReference>
<dbReference type="GO" id="GO:0005506">
    <property type="term" value="F:iron ion binding"/>
    <property type="evidence" value="ECO:0007669"/>
    <property type="project" value="InterPro"/>
</dbReference>
<keyword evidence="3 7" id="KW-0479">Metal-binding</keyword>
<dbReference type="AlphaFoldDB" id="A0A4R6VHU8"/>
<dbReference type="PRINTS" id="PR00385">
    <property type="entry name" value="P450"/>
</dbReference>
<organism evidence="8 9">
    <name type="scientific">Actinomycetospora succinea</name>
    <dbReference type="NCBI Taxonomy" id="663603"/>
    <lineage>
        <taxon>Bacteria</taxon>
        <taxon>Bacillati</taxon>
        <taxon>Actinomycetota</taxon>
        <taxon>Actinomycetes</taxon>
        <taxon>Pseudonocardiales</taxon>
        <taxon>Pseudonocardiaceae</taxon>
        <taxon>Actinomycetospora</taxon>
    </lineage>
</organism>
<dbReference type="SUPFAM" id="SSF48264">
    <property type="entry name" value="Cytochrome P450"/>
    <property type="match status" value="1"/>
</dbReference>
<keyword evidence="5 7" id="KW-0408">Iron</keyword>
<evidence type="ECO:0000256" key="2">
    <source>
        <dbReference type="ARBA" id="ARBA00022617"/>
    </source>
</evidence>
<keyword evidence="4 7" id="KW-0560">Oxidoreductase</keyword>
<comment type="similarity">
    <text evidence="1 7">Belongs to the cytochrome P450 family.</text>
</comment>
<dbReference type="PRINTS" id="PR00359">
    <property type="entry name" value="BP450"/>
</dbReference>
<dbReference type="GO" id="GO:0004497">
    <property type="term" value="F:monooxygenase activity"/>
    <property type="evidence" value="ECO:0007669"/>
    <property type="project" value="UniProtKB-KW"/>
</dbReference>
<gene>
    <name evidence="8" type="ORF">EV188_102472</name>
</gene>
<dbReference type="GO" id="GO:0016705">
    <property type="term" value="F:oxidoreductase activity, acting on paired donors, with incorporation or reduction of molecular oxygen"/>
    <property type="evidence" value="ECO:0007669"/>
    <property type="project" value="InterPro"/>
</dbReference>
<dbReference type="FunFam" id="1.10.630.10:FF:000018">
    <property type="entry name" value="Cytochrome P450 monooxygenase"/>
    <property type="match status" value="1"/>
</dbReference>
<dbReference type="CDD" id="cd11030">
    <property type="entry name" value="CYP105-like"/>
    <property type="match status" value="1"/>
</dbReference>
<dbReference type="InterPro" id="IPR001128">
    <property type="entry name" value="Cyt_P450"/>
</dbReference>
<reference evidence="8 9" key="1">
    <citation type="submission" date="2019-03" db="EMBL/GenBank/DDBJ databases">
        <title>Genomic Encyclopedia of Type Strains, Phase IV (KMG-IV): sequencing the most valuable type-strain genomes for metagenomic binning, comparative biology and taxonomic classification.</title>
        <authorList>
            <person name="Goeker M."/>
        </authorList>
    </citation>
    <scope>NUCLEOTIDE SEQUENCE [LARGE SCALE GENOMIC DNA]</scope>
    <source>
        <strain evidence="8 9">DSM 45775</strain>
    </source>
</reference>
<dbReference type="InterPro" id="IPR002397">
    <property type="entry name" value="Cyt_P450_B"/>
</dbReference>
<name>A0A4R6VHU8_9PSEU</name>
<keyword evidence="2 7" id="KW-0349">Heme</keyword>
<protein>
    <submittedName>
        <fullName evidence="8">Cytochrome P450</fullName>
    </submittedName>
</protein>
<sequence length="437" mass="47887">MDTVVDRSRLAALRSRVVGWAARQYLAWRSRRGLDPVTLLPDHALMPLRRDVLDPVPALREAREDNPVRHFPLPFGVTAWLITGHEEARAVLGRTRGLSNDFGHLVGQAGVKEGQNPGGLGFTDPPEHTRLRRLLTPEFTSRRLARLGPRITEIVEGRLDAMEELAAAGEPVDLVRDFATPIPSLTICELLGIPYDERDEFQALSTARFDLFGGAGAVFDNISGSLQYLRGVVERQRVEPGEGLLGQLIRDHGDELDTDELAELADGLLTGGLETSASMLALGAMVLLRDPDSFALVRDEPGAVHGFVEELLRYLTVVQIAFPRFATEDMTLGGVAISKGDGLLVSLSGADRDPRLVSDPERFDPRRPPTPHLAFGHGIHRCIGAELARMELRTAYPALLRRFPHLTLAPDGGTLEEQPFRTTSIVYGVDALPVALR</sequence>
<dbReference type="InterPro" id="IPR017972">
    <property type="entry name" value="Cyt_P450_CS"/>
</dbReference>
<evidence type="ECO:0000313" key="9">
    <source>
        <dbReference type="Proteomes" id="UP000295705"/>
    </source>
</evidence>
<evidence type="ECO:0000256" key="1">
    <source>
        <dbReference type="ARBA" id="ARBA00010617"/>
    </source>
</evidence>
<dbReference type="InterPro" id="IPR036396">
    <property type="entry name" value="Cyt_P450_sf"/>
</dbReference>
<evidence type="ECO:0000256" key="6">
    <source>
        <dbReference type="ARBA" id="ARBA00023033"/>
    </source>
</evidence>
<dbReference type="PANTHER" id="PTHR46696:SF6">
    <property type="entry name" value="P450, PUTATIVE (EUROFUNG)-RELATED"/>
    <property type="match status" value="1"/>
</dbReference>
<evidence type="ECO:0000256" key="7">
    <source>
        <dbReference type="RuleBase" id="RU000461"/>
    </source>
</evidence>
<dbReference type="EMBL" id="SNYO01000002">
    <property type="protein sequence ID" value="TDQ62817.1"/>
    <property type="molecule type" value="Genomic_DNA"/>
</dbReference>
<dbReference type="Proteomes" id="UP000295705">
    <property type="component" value="Unassembled WGS sequence"/>
</dbReference>
<evidence type="ECO:0000256" key="5">
    <source>
        <dbReference type="ARBA" id="ARBA00023004"/>
    </source>
</evidence>
<dbReference type="GO" id="GO:0020037">
    <property type="term" value="F:heme binding"/>
    <property type="evidence" value="ECO:0007669"/>
    <property type="project" value="InterPro"/>
</dbReference>